<evidence type="ECO:0000313" key="8">
    <source>
        <dbReference type="EMBL" id="KEI44165.1"/>
    </source>
</evidence>
<comment type="caution">
    <text evidence="8">The sequence shown here is derived from an EMBL/GenBank/DDBJ whole genome shotgun (WGS) entry which is preliminary data.</text>
</comment>
<evidence type="ECO:0000256" key="3">
    <source>
        <dbReference type="ARBA" id="ARBA00022692"/>
    </source>
</evidence>
<keyword evidence="5 6" id="KW-0472">Membrane</keyword>
<dbReference type="InterPro" id="IPR025405">
    <property type="entry name" value="DUF4131"/>
</dbReference>
<feature type="transmembrane region" description="Helical" evidence="6">
    <location>
        <begin position="251"/>
        <end position="273"/>
    </location>
</feature>
<evidence type="ECO:0000256" key="2">
    <source>
        <dbReference type="ARBA" id="ARBA00022475"/>
    </source>
</evidence>
<name>A0A073AXR2_9PSEU</name>
<dbReference type="eggNOG" id="COG2333">
    <property type="taxonomic scope" value="Bacteria"/>
</dbReference>
<dbReference type="NCBIfam" id="TIGR00360">
    <property type="entry name" value="ComEC_N-term"/>
    <property type="match status" value="1"/>
</dbReference>
<evidence type="ECO:0000256" key="4">
    <source>
        <dbReference type="ARBA" id="ARBA00022989"/>
    </source>
</evidence>
<protein>
    <submittedName>
        <fullName evidence="8">Competence protein ComEC</fullName>
    </submittedName>
</protein>
<dbReference type="InterPro" id="IPR035681">
    <property type="entry name" value="ComA-like_MBL"/>
</dbReference>
<evidence type="ECO:0000259" key="7">
    <source>
        <dbReference type="SMART" id="SM00849"/>
    </source>
</evidence>
<dbReference type="InterPro" id="IPR036866">
    <property type="entry name" value="RibonucZ/Hydroxyglut_hydro"/>
</dbReference>
<keyword evidence="4 6" id="KW-1133">Transmembrane helix</keyword>
<feature type="transmembrane region" description="Helical" evidence="6">
    <location>
        <begin position="500"/>
        <end position="519"/>
    </location>
</feature>
<feature type="transmembrane region" description="Helical" evidence="6">
    <location>
        <begin position="13"/>
        <end position="31"/>
    </location>
</feature>
<dbReference type="PANTHER" id="PTHR30619">
    <property type="entry name" value="DNA INTERNALIZATION/COMPETENCE PROTEIN COMEC/REC2"/>
    <property type="match status" value="1"/>
</dbReference>
<feature type="transmembrane region" description="Helical" evidence="6">
    <location>
        <begin position="38"/>
        <end position="57"/>
    </location>
</feature>
<evidence type="ECO:0000256" key="5">
    <source>
        <dbReference type="ARBA" id="ARBA00023136"/>
    </source>
</evidence>
<evidence type="ECO:0000256" key="6">
    <source>
        <dbReference type="SAM" id="Phobius"/>
    </source>
</evidence>
<keyword evidence="9" id="KW-1185">Reference proteome</keyword>
<dbReference type="OrthoDB" id="7177610at2"/>
<dbReference type="Gene3D" id="3.60.15.10">
    <property type="entry name" value="Ribonuclease Z/Hydroxyacylglutathione hydrolase-like"/>
    <property type="match status" value="1"/>
</dbReference>
<evidence type="ECO:0000313" key="9">
    <source>
        <dbReference type="Proteomes" id="UP000031419"/>
    </source>
</evidence>
<sequence>MTGPVETPRPLDLRLVPAALAVWAGTLLVLYGGWVSGVVAAGAALLAALACWCWGSGSGLRGSLAVLVLAGAATGAVSVRACWVQHHPLREAAEQQEQVTIRVELREKPRPRQGVAYGAHRAQERSIATATLRTLQRDGSPLRVGGKVVLFVPTSSWRHLIAGQQLTVTGRAVPPRAGELTVAAVQAFRPPSEVTEPPGWQRAAEDLREGLRRAADRVLSPAAAGLLPGLVFGDTTALSPEVQQQFLDAGLTHLTSVSGANLAIVCGAVLFVLRGVGAGPVLSAMAGAAGLVGFVVLAGPEPSVLRAAVMGGVALLALAVGRERSALPALATSVIGLLLVRPELASRWGFALSVAATAGLVLLVPGWADALNRRGVPPGVAEALAVPAAAHLATAPLVVSFSGELSLVAVGANLLASPLVAPATVLGVLATATATALPRFADFLVWLTAPELEAVLFIGERSAAVPGAVVNWPSGLLGGLLLAAASVVLLGFLRSQRLRAVLGALVVVAVLVLVPVRTLRPHWPATDWSVVVCDVGQGDSLVLSTGVPGEAVVVDTGPAPDTTADCLRRLGVNKIPLVILTHLHADHTGGLAGVLAGRSVGAVGIGPLRKPEWALDEVLQRTRQQHVPVMTLTAGHRARWPGLDIEVLGPSGALAASRDEQDANDASLVVMATTEAGRVLLTGDIELRGQGQLLATGAELRAEVLKVPHHGSRFTSPRFLQAVRPRLAVISVGADNDYGHPSSHVINELTAAGTRVLRTDERGDIAVLPGPHGLRYALSR</sequence>
<keyword evidence="2" id="KW-1003">Cell membrane</keyword>
<dbReference type="EMBL" id="JNVU01000029">
    <property type="protein sequence ID" value="KEI44165.1"/>
    <property type="molecule type" value="Genomic_DNA"/>
</dbReference>
<feature type="transmembrane region" description="Helical" evidence="6">
    <location>
        <begin position="63"/>
        <end position="83"/>
    </location>
</feature>
<dbReference type="GO" id="GO:0030420">
    <property type="term" value="P:establishment of competence for transformation"/>
    <property type="evidence" value="ECO:0007669"/>
    <property type="project" value="InterPro"/>
</dbReference>
<dbReference type="AlphaFoldDB" id="A0A073AXR2"/>
<dbReference type="RefSeq" id="WP_029720082.1">
    <property type="nucleotide sequence ID" value="NZ_JNVU01000029.1"/>
</dbReference>
<dbReference type="eggNOG" id="COG0658">
    <property type="taxonomic scope" value="Bacteria"/>
</dbReference>
<feature type="domain" description="Metallo-beta-lactamase" evidence="7">
    <location>
        <begin position="537"/>
        <end position="735"/>
    </location>
</feature>
<dbReference type="InterPro" id="IPR052159">
    <property type="entry name" value="Competence_DNA_uptake"/>
</dbReference>
<feature type="transmembrane region" description="Helical" evidence="6">
    <location>
        <begin position="218"/>
        <end position="239"/>
    </location>
</feature>
<dbReference type="PANTHER" id="PTHR30619:SF1">
    <property type="entry name" value="RECOMBINATION PROTEIN 2"/>
    <property type="match status" value="1"/>
</dbReference>
<dbReference type="InterPro" id="IPR004477">
    <property type="entry name" value="ComEC_N"/>
</dbReference>
<reference evidence="8 9" key="1">
    <citation type="submission" date="2014-06" db="EMBL/GenBank/DDBJ databases">
        <title>Saccharopolyspora rectivirgula DSM-43113 Genome sequencing.</title>
        <authorList>
            <person name="Barrera C."/>
            <person name="Millon L."/>
            <person name="Rognon B."/>
            <person name="Zaugg C."/>
            <person name="Monod M."/>
        </authorList>
    </citation>
    <scope>NUCLEOTIDE SEQUENCE [LARGE SCALE GENOMIC DNA]</scope>
    <source>
        <strain evidence="8 9">DSM 43113</strain>
    </source>
</reference>
<evidence type="ECO:0000256" key="1">
    <source>
        <dbReference type="ARBA" id="ARBA00004651"/>
    </source>
</evidence>
<dbReference type="Pfam" id="PF00753">
    <property type="entry name" value="Lactamase_B"/>
    <property type="match status" value="1"/>
</dbReference>
<feature type="transmembrane region" description="Helical" evidence="6">
    <location>
        <begin position="405"/>
        <end position="428"/>
    </location>
</feature>
<accession>A0A073AXR2</accession>
<feature type="transmembrane region" description="Helical" evidence="6">
    <location>
        <begin position="380"/>
        <end position="399"/>
    </location>
</feature>
<dbReference type="GO" id="GO:0005886">
    <property type="term" value="C:plasma membrane"/>
    <property type="evidence" value="ECO:0007669"/>
    <property type="project" value="UniProtKB-SubCell"/>
</dbReference>
<proteinExistence type="predicted"/>
<dbReference type="Pfam" id="PF13567">
    <property type="entry name" value="DUF4131"/>
    <property type="match status" value="1"/>
</dbReference>
<dbReference type="InterPro" id="IPR004797">
    <property type="entry name" value="Competence_ComEC/Rec2"/>
</dbReference>
<dbReference type="InterPro" id="IPR001279">
    <property type="entry name" value="Metallo-B-lactamas"/>
</dbReference>
<feature type="transmembrane region" description="Helical" evidence="6">
    <location>
        <begin position="304"/>
        <end position="321"/>
    </location>
</feature>
<gene>
    <name evidence="8" type="ORF">GU90_11880</name>
</gene>
<dbReference type="Pfam" id="PF03772">
    <property type="entry name" value="Competence"/>
    <property type="match status" value="1"/>
</dbReference>
<dbReference type="STRING" id="28042.GU90_11880"/>
<dbReference type="SUPFAM" id="SSF56281">
    <property type="entry name" value="Metallo-hydrolase/oxidoreductase"/>
    <property type="match status" value="1"/>
</dbReference>
<feature type="transmembrane region" description="Helical" evidence="6">
    <location>
        <begin position="280"/>
        <end position="298"/>
    </location>
</feature>
<feature type="transmembrane region" description="Helical" evidence="6">
    <location>
        <begin position="470"/>
        <end position="493"/>
    </location>
</feature>
<dbReference type="SMART" id="SM00849">
    <property type="entry name" value="Lactamase_B"/>
    <property type="match status" value="1"/>
</dbReference>
<dbReference type="NCBIfam" id="TIGR00361">
    <property type="entry name" value="ComEC_Rec2"/>
    <property type="match status" value="1"/>
</dbReference>
<feature type="transmembrane region" description="Helical" evidence="6">
    <location>
        <begin position="348"/>
        <end position="368"/>
    </location>
</feature>
<comment type="subcellular location">
    <subcellularLocation>
        <location evidence="1">Cell membrane</location>
        <topology evidence="1">Multi-pass membrane protein</topology>
    </subcellularLocation>
</comment>
<dbReference type="CDD" id="cd07731">
    <property type="entry name" value="ComA-like_MBL-fold"/>
    <property type="match status" value="1"/>
</dbReference>
<organism evidence="8 9">
    <name type="scientific">Saccharopolyspora rectivirgula</name>
    <dbReference type="NCBI Taxonomy" id="28042"/>
    <lineage>
        <taxon>Bacteria</taxon>
        <taxon>Bacillati</taxon>
        <taxon>Actinomycetota</taxon>
        <taxon>Actinomycetes</taxon>
        <taxon>Pseudonocardiales</taxon>
        <taxon>Pseudonocardiaceae</taxon>
        <taxon>Saccharopolyspora</taxon>
    </lineage>
</organism>
<keyword evidence="3 6" id="KW-0812">Transmembrane</keyword>
<dbReference type="Proteomes" id="UP000031419">
    <property type="component" value="Unassembled WGS sequence"/>
</dbReference>